<dbReference type="InterPro" id="IPR045851">
    <property type="entry name" value="AMP-bd_C_sf"/>
</dbReference>
<evidence type="ECO:0000259" key="3">
    <source>
        <dbReference type="Pfam" id="PF00501"/>
    </source>
</evidence>
<gene>
    <name evidence="5" type="ORF">J2W39_006144</name>
</gene>
<evidence type="ECO:0000256" key="1">
    <source>
        <dbReference type="ARBA" id="ARBA00006432"/>
    </source>
</evidence>
<dbReference type="EC" id="6.2.1.3" evidence="5"/>
<comment type="caution">
    <text evidence="5">The sequence shown here is derived from an EMBL/GenBank/DDBJ whole genome shotgun (WGS) entry which is preliminary data.</text>
</comment>
<dbReference type="Gene3D" id="3.40.50.12780">
    <property type="entry name" value="N-terminal domain of ligase-like"/>
    <property type="match status" value="1"/>
</dbReference>
<dbReference type="Proteomes" id="UP001224845">
    <property type="component" value="Unassembled WGS sequence"/>
</dbReference>
<name>A0AAW8ER02_VARPD</name>
<keyword evidence="2 5" id="KW-0436">Ligase</keyword>
<protein>
    <submittedName>
        <fullName evidence="5">Long-chain acyl-CoA synthetase</fullName>
        <ecNumber evidence="5">6.2.1.3</ecNumber>
    </submittedName>
</protein>
<dbReference type="InterPro" id="IPR000873">
    <property type="entry name" value="AMP-dep_synth/lig_dom"/>
</dbReference>
<dbReference type="PANTHER" id="PTHR43201:SF5">
    <property type="entry name" value="MEDIUM-CHAIN ACYL-COA LIGASE ACSF2, MITOCHONDRIAL"/>
    <property type="match status" value="1"/>
</dbReference>
<sequence length="514" mass="56236">MKFASFLASHAATMGDKDAVVCGTERLSFAELDGQTTRLAQALRDQANVTPGERVAIYLPNGVAFVRAFIAVIKAGGIAVPVNLPLSVPEVAHILSDCAPQAVFIGEATRANFTRAVEAGARILSIACDPGCEADLRQDELLDAGEPRAPLDIPFDADACMVGYTSGTTGRAKGVVLTQSNYLFVNGYLNGWHWHLTSNDRHLCTTPLAHRTGMARLMNMILHGSTLVVMPRFDVSEATRLVREERITVFGMVPTVGRMMLQEVEARPEDFASLRVALVTGEAFPLDVKRRLCDALPQVRFYSFYAMTEAGAIAWLNSDEQFTHPDSVGRVWPGVDVKLVGDSGEQVAVGQVGEIWVRSGEPGCFSTMREYFHRPEDTAKTLRNGWVATGDMGRFDEGGYLYLMDRKKDMVLSGGYNIYSKEVEQAIQAHPAVRDAAVIGVPDHLFGEAVAAYVELDDGAHLDAQGVIDHCRERIASYKKPKYVFFVAALPRNSTGKVLKTQLRELYRSETTAA</sequence>
<dbReference type="SUPFAM" id="SSF56801">
    <property type="entry name" value="Acetyl-CoA synthetase-like"/>
    <property type="match status" value="1"/>
</dbReference>
<dbReference type="InterPro" id="IPR025110">
    <property type="entry name" value="AMP-bd_C"/>
</dbReference>
<comment type="similarity">
    <text evidence="1">Belongs to the ATP-dependent AMP-binding enzyme family.</text>
</comment>
<dbReference type="Gene3D" id="3.30.300.30">
    <property type="match status" value="1"/>
</dbReference>
<evidence type="ECO:0000259" key="4">
    <source>
        <dbReference type="Pfam" id="PF13193"/>
    </source>
</evidence>
<organism evidence="5 6">
    <name type="scientific">Variovorax paradoxus</name>
    <dbReference type="NCBI Taxonomy" id="34073"/>
    <lineage>
        <taxon>Bacteria</taxon>
        <taxon>Pseudomonadati</taxon>
        <taxon>Pseudomonadota</taxon>
        <taxon>Betaproteobacteria</taxon>
        <taxon>Burkholderiales</taxon>
        <taxon>Comamonadaceae</taxon>
        <taxon>Variovorax</taxon>
    </lineage>
</organism>
<dbReference type="GO" id="GO:0031956">
    <property type="term" value="F:medium-chain fatty acid-CoA ligase activity"/>
    <property type="evidence" value="ECO:0007669"/>
    <property type="project" value="TreeGrafter"/>
</dbReference>
<evidence type="ECO:0000256" key="2">
    <source>
        <dbReference type="ARBA" id="ARBA00022598"/>
    </source>
</evidence>
<reference evidence="5" key="1">
    <citation type="submission" date="2023-07" db="EMBL/GenBank/DDBJ databases">
        <title>Sorghum-associated microbial communities from plants grown in Nebraska, USA.</title>
        <authorList>
            <person name="Schachtman D."/>
        </authorList>
    </citation>
    <scope>NUCLEOTIDE SEQUENCE</scope>
    <source>
        <strain evidence="5">DS3315</strain>
    </source>
</reference>
<dbReference type="GO" id="GO:0004467">
    <property type="term" value="F:long-chain fatty acid-CoA ligase activity"/>
    <property type="evidence" value="ECO:0007669"/>
    <property type="project" value="UniProtKB-EC"/>
</dbReference>
<feature type="domain" description="AMP-binding enzyme C-terminal" evidence="4">
    <location>
        <begin position="422"/>
        <end position="497"/>
    </location>
</feature>
<evidence type="ECO:0000313" key="6">
    <source>
        <dbReference type="Proteomes" id="UP001224845"/>
    </source>
</evidence>
<dbReference type="AlphaFoldDB" id="A0AAW8ER02"/>
<dbReference type="InterPro" id="IPR020845">
    <property type="entry name" value="AMP-binding_CS"/>
</dbReference>
<dbReference type="Pfam" id="PF00501">
    <property type="entry name" value="AMP-binding"/>
    <property type="match status" value="1"/>
</dbReference>
<dbReference type="FunFam" id="3.30.300.30:FF:000008">
    <property type="entry name" value="2,3-dihydroxybenzoate-AMP ligase"/>
    <property type="match status" value="1"/>
</dbReference>
<dbReference type="PROSITE" id="PS00455">
    <property type="entry name" value="AMP_BINDING"/>
    <property type="match status" value="1"/>
</dbReference>
<dbReference type="InterPro" id="IPR042099">
    <property type="entry name" value="ANL_N_sf"/>
</dbReference>
<dbReference type="Pfam" id="PF13193">
    <property type="entry name" value="AMP-binding_C"/>
    <property type="match status" value="1"/>
</dbReference>
<accession>A0AAW8ER02</accession>
<evidence type="ECO:0000313" key="5">
    <source>
        <dbReference type="EMBL" id="MDP9974860.1"/>
    </source>
</evidence>
<feature type="domain" description="AMP-dependent synthetase/ligase" evidence="3">
    <location>
        <begin position="9"/>
        <end position="371"/>
    </location>
</feature>
<dbReference type="EMBL" id="JAUSRV010000020">
    <property type="protein sequence ID" value="MDP9974860.1"/>
    <property type="molecule type" value="Genomic_DNA"/>
</dbReference>
<dbReference type="PANTHER" id="PTHR43201">
    <property type="entry name" value="ACYL-COA SYNTHETASE"/>
    <property type="match status" value="1"/>
</dbReference>
<dbReference type="RefSeq" id="WP_307596895.1">
    <property type="nucleotide sequence ID" value="NZ_JAUSRV010000020.1"/>
</dbReference>
<proteinExistence type="inferred from homology"/>